<keyword evidence="2" id="KW-1185">Reference proteome</keyword>
<evidence type="ECO:0000313" key="1">
    <source>
        <dbReference type="EMBL" id="MBB3998330.1"/>
    </source>
</evidence>
<dbReference type="PIRSF" id="PIRSF035865">
    <property type="entry name" value="UCP035865"/>
    <property type="match status" value="1"/>
</dbReference>
<dbReference type="RefSeq" id="WP_183199861.1">
    <property type="nucleotide sequence ID" value="NZ_JACIEK010000004.1"/>
</dbReference>
<protein>
    <submittedName>
        <fullName evidence="1">Uncharacterized protein (DUF2336 family)</fullName>
    </submittedName>
</protein>
<gene>
    <name evidence="1" type="ORF">GGR04_002169</name>
</gene>
<dbReference type="AlphaFoldDB" id="A0A7W6H417"/>
<evidence type="ECO:0000313" key="2">
    <source>
        <dbReference type="Proteomes" id="UP000542776"/>
    </source>
</evidence>
<dbReference type="Proteomes" id="UP000542776">
    <property type="component" value="Unassembled WGS sequence"/>
</dbReference>
<dbReference type="EMBL" id="JACIEK010000004">
    <property type="protein sequence ID" value="MBB3998330.1"/>
    <property type="molecule type" value="Genomic_DNA"/>
</dbReference>
<dbReference type="InterPro" id="IPR014598">
    <property type="entry name" value="UCP035865"/>
</dbReference>
<organism evidence="1 2">
    <name type="scientific">Aureimonas pseudogalii</name>
    <dbReference type="NCBI Taxonomy" id="1744844"/>
    <lineage>
        <taxon>Bacteria</taxon>
        <taxon>Pseudomonadati</taxon>
        <taxon>Pseudomonadota</taxon>
        <taxon>Alphaproteobacteria</taxon>
        <taxon>Hyphomicrobiales</taxon>
        <taxon>Aurantimonadaceae</taxon>
        <taxon>Aureimonas</taxon>
    </lineage>
</organism>
<dbReference type="InterPro" id="IPR019285">
    <property type="entry name" value="DUF2336"/>
</dbReference>
<accession>A0A7W6H417</accession>
<name>A0A7W6H417_9HYPH</name>
<reference evidence="1 2" key="1">
    <citation type="submission" date="2020-08" db="EMBL/GenBank/DDBJ databases">
        <title>Genomic Encyclopedia of Type Strains, Phase IV (KMG-IV): sequencing the most valuable type-strain genomes for metagenomic binning, comparative biology and taxonomic classification.</title>
        <authorList>
            <person name="Goeker M."/>
        </authorList>
    </citation>
    <scope>NUCLEOTIDE SEQUENCE [LARGE SCALE GENOMIC DNA]</scope>
    <source>
        <strain evidence="1 2">DSM 102238</strain>
    </source>
</reference>
<sequence length="379" mass="40633">MLAQHFVTWCETANAAERCSGVALLADAVVNKKFLAAEIRQAEAALLFALDDPSPRVRRTIADLVRHSERVSRQLVRTLAADIDEIAVGIVEHSPILTGPDLVELVRGGSNAIRVAAARRRDLDPRAALEIAASGDAQACGELAANAALLAPASVLCRLVGDWADHPRIRDALLRRDDLPSDLRHVLLVSLGSALCASPFVLAATGPARAARLKDELAEQATASLIEVLEPADLSPFVEHLRASGLLNSAVLVRAVCCGRIDLFASSLARLAKVPEKRVRAIVAEAREPGFAALADSAGLPRALVPLLLSAVRVWKDVSGSDDLDPADVASMVMERVVRSYRRQYDETAFAEIGALLHRLAGDTQRFAARRRAENYLAA</sequence>
<dbReference type="Pfam" id="PF10098">
    <property type="entry name" value="DUF2336"/>
    <property type="match status" value="1"/>
</dbReference>
<proteinExistence type="predicted"/>
<comment type="caution">
    <text evidence="1">The sequence shown here is derived from an EMBL/GenBank/DDBJ whole genome shotgun (WGS) entry which is preliminary data.</text>
</comment>